<dbReference type="KEGG" id="psoj:PHYSODRAFT_322396"/>
<sequence>MMRDNTKISFPRWTHEPTLRSLFTMEDDCLLYYIVTRPEAKKKKTTRLDWEAVLAEWKKQRPSTRSARRVQEQLRKVLADFDNRCAVNNNKKERAASQSKWLSKKRRFEWPRQRSCTDVRVLAQQMLCGAFDEFEMLKGAGGQGVVVDKILTLLESRQQELKKLQQEVDQKNDAAKTKKREMEKQREKMKQEDVAHDMQLRRR</sequence>
<accession>G4YHI1</accession>
<dbReference type="SMR" id="G4YHI1"/>
<evidence type="ECO:0000313" key="2">
    <source>
        <dbReference type="EMBL" id="EGZ28769.1"/>
    </source>
</evidence>
<keyword evidence="3" id="KW-1185">Reference proteome</keyword>
<dbReference type="GeneID" id="20644779"/>
<evidence type="ECO:0000313" key="3">
    <source>
        <dbReference type="Proteomes" id="UP000002640"/>
    </source>
</evidence>
<name>G4YHI1_PHYSP</name>
<protein>
    <submittedName>
        <fullName evidence="2">Uncharacterized protein</fullName>
    </submittedName>
</protein>
<reference evidence="2 3" key="1">
    <citation type="journal article" date="2006" name="Science">
        <title>Phytophthora genome sequences uncover evolutionary origins and mechanisms of pathogenesis.</title>
        <authorList>
            <person name="Tyler B.M."/>
            <person name="Tripathy S."/>
            <person name="Zhang X."/>
            <person name="Dehal P."/>
            <person name="Jiang R.H."/>
            <person name="Aerts A."/>
            <person name="Arredondo F.D."/>
            <person name="Baxter L."/>
            <person name="Bensasson D."/>
            <person name="Beynon J.L."/>
            <person name="Chapman J."/>
            <person name="Damasceno C.M."/>
            <person name="Dorrance A.E."/>
            <person name="Dou D."/>
            <person name="Dickerman A.W."/>
            <person name="Dubchak I.L."/>
            <person name="Garbelotto M."/>
            <person name="Gijzen M."/>
            <person name="Gordon S.G."/>
            <person name="Govers F."/>
            <person name="Grunwald N.J."/>
            <person name="Huang W."/>
            <person name="Ivors K.L."/>
            <person name="Jones R.W."/>
            <person name="Kamoun S."/>
            <person name="Krampis K."/>
            <person name="Lamour K.H."/>
            <person name="Lee M.K."/>
            <person name="McDonald W.H."/>
            <person name="Medina M."/>
            <person name="Meijer H.J."/>
            <person name="Nordberg E.K."/>
            <person name="Maclean D.J."/>
            <person name="Ospina-Giraldo M.D."/>
            <person name="Morris P.F."/>
            <person name="Phuntumart V."/>
            <person name="Putnam N.H."/>
            <person name="Rash S."/>
            <person name="Rose J.K."/>
            <person name="Sakihama Y."/>
            <person name="Salamov A.A."/>
            <person name="Savidor A."/>
            <person name="Scheuring C.F."/>
            <person name="Smith B.M."/>
            <person name="Sobral B.W."/>
            <person name="Terry A."/>
            <person name="Torto-Alalibo T.A."/>
            <person name="Win J."/>
            <person name="Xu Z."/>
            <person name="Zhang H."/>
            <person name="Grigoriev I.V."/>
            <person name="Rokhsar D.S."/>
            <person name="Boore J.L."/>
        </authorList>
    </citation>
    <scope>NUCLEOTIDE SEQUENCE [LARGE SCALE GENOMIC DNA]</scope>
    <source>
        <strain evidence="2 3">P6497</strain>
    </source>
</reference>
<evidence type="ECO:0000256" key="1">
    <source>
        <dbReference type="SAM" id="MobiDB-lite"/>
    </source>
</evidence>
<dbReference type="InParanoid" id="G4YHI1"/>
<dbReference type="RefSeq" id="XP_009516044.1">
    <property type="nucleotide sequence ID" value="XM_009517749.1"/>
</dbReference>
<proteinExistence type="predicted"/>
<organism evidence="2 3">
    <name type="scientific">Phytophthora sojae (strain P6497)</name>
    <name type="common">Soybean stem and root rot agent</name>
    <name type="synonym">Phytophthora megasperma f. sp. glycines</name>
    <dbReference type="NCBI Taxonomy" id="1094619"/>
    <lineage>
        <taxon>Eukaryota</taxon>
        <taxon>Sar</taxon>
        <taxon>Stramenopiles</taxon>
        <taxon>Oomycota</taxon>
        <taxon>Peronosporomycetes</taxon>
        <taxon>Peronosporales</taxon>
        <taxon>Peronosporaceae</taxon>
        <taxon>Phytophthora</taxon>
    </lineage>
</organism>
<dbReference type="AlphaFoldDB" id="G4YHI1"/>
<gene>
    <name evidence="2" type="ORF">PHYSODRAFT_322396</name>
</gene>
<dbReference type="EMBL" id="JH159151">
    <property type="protein sequence ID" value="EGZ28769.1"/>
    <property type="molecule type" value="Genomic_DNA"/>
</dbReference>
<dbReference type="Proteomes" id="UP000002640">
    <property type="component" value="Unassembled WGS sequence"/>
</dbReference>
<feature type="region of interest" description="Disordered" evidence="1">
    <location>
        <begin position="164"/>
        <end position="203"/>
    </location>
</feature>